<comment type="caution">
    <text evidence="2">The sequence shown here is derived from an EMBL/GenBank/DDBJ whole genome shotgun (WGS) entry which is preliminary data.</text>
</comment>
<dbReference type="Proteomes" id="UP000298471">
    <property type="component" value="Unassembled WGS sequence"/>
</dbReference>
<proteinExistence type="predicted"/>
<organism evidence="2 3">
    <name type="scientific">Hymenobacter metallicola</name>
    <dbReference type="NCBI Taxonomy" id="2563114"/>
    <lineage>
        <taxon>Bacteria</taxon>
        <taxon>Pseudomonadati</taxon>
        <taxon>Bacteroidota</taxon>
        <taxon>Cytophagia</taxon>
        <taxon>Cytophagales</taxon>
        <taxon>Hymenobacteraceae</taxon>
        <taxon>Hymenobacter</taxon>
    </lineage>
</organism>
<feature type="transmembrane region" description="Helical" evidence="1">
    <location>
        <begin position="47"/>
        <end position="68"/>
    </location>
</feature>
<dbReference type="RefSeq" id="WP_135393662.1">
    <property type="nucleotide sequence ID" value="NZ_SRMB01000001.1"/>
</dbReference>
<accession>A0A4Z0QJ71</accession>
<keyword evidence="3" id="KW-1185">Reference proteome</keyword>
<gene>
    <name evidence="2" type="ORF">E5K02_07705</name>
</gene>
<evidence type="ECO:0008006" key="4">
    <source>
        <dbReference type="Google" id="ProtNLM"/>
    </source>
</evidence>
<name>A0A4Z0QJ71_9BACT</name>
<keyword evidence="1" id="KW-0812">Transmembrane</keyword>
<dbReference type="AlphaFoldDB" id="A0A4Z0QJ71"/>
<evidence type="ECO:0000313" key="2">
    <source>
        <dbReference type="EMBL" id="TGE29329.1"/>
    </source>
</evidence>
<keyword evidence="1" id="KW-1133">Transmembrane helix</keyword>
<sequence>MKETKRVLLLHSLLPLVVSLIIYVLFRSRSTIVNKLLFHFLANKPPVLRLTYCRWIVYNLPGALWLYSFLSFSALHTRRWLSVLPLLLALGIEVLQYLHITDGRFDWLDVAFYTGAWLAFMAVRYLWQPAVTALAGPRPKASLGYKFAYGLFAAIVLLSDVWFK</sequence>
<dbReference type="OrthoDB" id="1069342at2"/>
<dbReference type="EMBL" id="SRMB01000001">
    <property type="protein sequence ID" value="TGE29329.1"/>
    <property type="molecule type" value="Genomic_DNA"/>
</dbReference>
<feature type="transmembrane region" description="Helical" evidence="1">
    <location>
        <begin position="80"/>
        <end position="98"/>
    </location>
</feature>
<feature type="transmembrane region" description="Helical" evidence="1">
    <location>
        <begin position="147"/>
        <end position="163"/>
    </location>
</feature>
<keyword evidence="1" id="KW-0472">Membrane</keyword>
<feature type="transmembrane region" description="Helical" evidence="1">
    <location>
        <begin position="6"/>
        <end position="26"/>
    </location>
</feature>
<evidence type="ECO:0000256" key="1">
    <source>
        <dbReference type="SAM" id="Phobius"/>
    </source>
</evidence>
<reference evidence="2 3" key="1">
    <citation type="submission" date="2019-04" db="EMBL/GenBank/DDBJ databases">
        <authorList>
            <person name="Feng G."/>
            <person name="Zhang J."/>
            <person name="Zhu H."/>
        </authorList>
    </citation>
    <scope>NUCLEOTIDE SEQUENCE [LARGE SCALE GENOMIC DNA]</scope>
    <source>
        <strain evidence="2 3">9PBR-1</strain>
    </source>
</reference>
<protein>
    <recommendedName>
        <fullName evidence="4">VanZ family protein</fullName>
    </recommendedName>
</protein>
<feature type="transmembrane region" description="Helical" evidence="1">
    <location>
        <begin position="110"/>
        <end position="127"/>
    </location>
</feature>
<evidence type="ECO:0000313" key="3">
    <source>
        <dbReference type="Proteomes" id="UP000298471"/>
    </source>
</evidence>